<accession>A0ABY0UFX4</accession>
<protein>
    <submittedName>
        <fullName evidence="3">Adenylate cyclase</fullName>
    </submittedName>
</protein>
<keyword evidence="4" id="KW-1185">Reference proteome</keyword>
<dbReference type="SUPFAM" id="SSF55073">
    <property type="entry name" value="Nucleotide cyclase"/>
    <property type="match status" value="1"/>
</dbReference>
<evidence type="ECO:0000256" key="1">
    <source>
        <dbReference type="SAM" id="Phobius"/>
    </source>
</evidence>
<dbReference type="CDD" id="cd07302">
    <property type="entry name" value="CHD"/>
    <property type="match status" value="1"/>
</dbReference>
<feature type="domain" description="Guanylate cyclase" evidence="2">
    <location>
        <begin position="164"/>
        <end position="293"/>
    </location>
</feature>
<reference evidence="3 4" key="1">
    <citation type="submission" date="2016-10" db="EMBL/GenBank/DDBJ databases">
        <authorList>
            <person name="Varghese N."/>
            <person name="Submissions S."/>
        </authorList>
    </citation>
    <scope>NUCLEOTIDE SEQUENCE [LARGE SCALE GENOMIC DNA]</scope>
    <source>
        <strain evidence="3 4">MAR_2009_60</strain>
    </source>
</reference>
<dbReference type="InterPro" id="IPR001054">
    <property type="entry name" value="A/G_cyclase"/>
</dbReference>
<proteinExistence type="predicted"/>
<dbReference type="EMBL" id="LT629754">
    <property type="protein sequence ID" value="SDS61562.1"/>
    <property type="molecule type" value="Genomic_DNA"/>
</dbReference>
<sequence>MLTLAVMWLIAIMVFDIVLNIKIFQSEDWLAYLEYTFTSILPFVLVYCLVISASDVFLLRKMLRDYPFAKVVFIKAILQFAVMYFIHFVGTYIIFELMPPSSNEAVNAHYAYLGSSLNIFYIIYFFVVSFHFSLYAQVSRKFGSTNLYDIIMGTYFKPKEAQRIFMFLDLNQSTTIAEEIGHLKYSRLIQECFSKLTHHIENYDAEVYQYVGDEAVLTWQKSNSIAAQQCLDLFKDFQDNLDAAAHEFKTEFGWVPKFKSGVCYGTVAIAEVGDYKRDIAFHGTVLNTGARLCQLCKEINEDILFSNSFFSLLTHGVDRLDYIGDYMLTGRTSNEKVYRLLS</sequence>
<keyword evidence="1" id="KW-0812">Transmembrane</keyword>
<evidence type="ECO:0000313" key="4">
    <source>
        <dbReference type="Proteomes" id="UP000199574"/>
    </source>
</evidence>
<dbReference type="InterPro" id="IPR029787">
    <property type="entry name" value="Nucleotide_cyclase"/>
</dbReference>
<feature type="transmembrane region" description="Helical" evidence="1">
    <location>
        <begin position="36"/>
        <end position="59"/>
    </location>
</feature>
<keyword evidence="1" id="KW-1133">Transmembrane helix</keyword>
<keyword evidence="1" id="KW-0472">Membrane</keyword>
<dbReference type="Proteomes" id="UP000199574">
    <property type="component" value="Chromosome I"/>
</dbReference>
<feature type="transmembrane region" description="Helical" evidence="1">
    <location>
        <begin position="115"/>
        <end position="136"/>
    </location>
</feature>
<dbReference type="Pfam" id="PF00211">
    <property type="entry name" value="Guanylate_cyc"/>
    <property type="match status" value="1"/>
</dbReference>
<evidence type="ECO:0000313" key="3">
    <source>
        <dbReference type="EMBL" id="SDS61562.1"/>
    </source>
</evidence>
<dbReference type="Gene3D" id="3.30.70.1230">
    <property type="entry name" value="Nucleotide cyclase"/>
    <property type="match status" value="1"/>
</dbReference>
<name>A0ABY0UFX4_9FLAO</name>
<feature type="transmembrane region" description="Helical" evidence="1">
    <location>
        <begin position="71"/>
        <end position="95"/>
    </location>
</feature>
<evidence type="ECO:0000259" key="2">
    <source>
        <dbReference type="PROSITE" id="PS50125"/>
    </source>
</evidence>
<dbReference type="PROSITE" id="PS50125">
    <property type="entry name" value="GUANYLATE_CYCLASE_2"/>
    <property type="match status" value="1"/>
</dbReference>
<gene>
    <name evidence="3" type="ORF">SAMN05192545_1720</name>
</gene>
<organism evidence="3 4">
    <name type="scientific">Maribacter dokdonensis</name>
    <dbReference type="NCBI Taxonomy" id="320912"/>
    <lineage>
        <taxon>Bacteria</taxon>
        <taxon>Pseudomonadati</taxon>
        <taxon>Bacteroidota</taxon>
        <taxon>Flavobacteriia</taxon>
        <taxon>Flavobacteriales</taxon>
        <taxon>Flavobacteriaceae</taxon>
        <taxon>Maribacter</taxon>
    </lineage>
</organism>